<dbReference type="KEGG" id="pfer:IRI77_10205"/>
<dbReference type="InterPro" id="IPR015424">
    <property type="entry name" value="PyrdxlP-dep_Trfase"/>
</dbReference>
<dbReference type="RefSeq" id="WP_194451968.1">
    <property type="nucleotide sequence ID" value="NZ_CP063849.1"/>
</dbReference>
<feature type="domain" description="Aminotransferase class V" evidence="3">
    <location>
        <begin position="161"/>
        <end position="262"/>
    </location>
</feature>
<evidence type="ECO:0000313" key="4">
    <source>
        <dbReference type="EMBL" id="QOY90303.1"/>
    </source>
</evidence>
<dbReference type="Proteomes" id="UP000593892">
    <property type="component" value="Chromosome"/>
</dbReference>
<dbReference type="GO" id="GO:0008483">
    <property type="term" value="F:transaminase activity"/>
    <property type="evidence" value="ECO:0007669"/>
    <property type="project" value="UniProtKB-KW"/>
</dbReference>
<dbReference type="GO" id="GO:0004125">
    <property type="term" value="F:L-seryl-tRNA(Sec) selenium transferase activity"/>
    <property type="evidence" value="ECO:0007669"/>
    <property type="project" value="TreeGrafter"/>
</dbReference>
<dbReference type="EMBL" id="CP063849">
    <property type="protein sequence ID" value="QOY90303.1"/>
    <property type="molecule type" value="Genomic_DNA"/>
</dbReference>
<name>A0A7S7NUZ8_PALFE</name>
<dbReference type="AlphaFoldDB" id="A0A7S7NUZ8"/>
<evidence type="ECO:0000313" key="5">
    <source>
        <dbReference type="Proteomes" id="UP000593892"/>
    </source>
</evidence>
<dbReference type="InterPro" id="IPR006311">
    <property type="entry name" value="TAT_signal"/>
</dbReference>
<gene>
    <name evidence="4" type="ORF">IRI77_10205</name>
</gene>
<comment type="cofactor">
    <cofactor evidence="1">
        <name>pyridoxal 5'-phosphate</name>
        <dbReference type="ChEBI" id="CHEBI:597326"/>
    </cofactor>
</comment>
<evidence type="ECO:0000256" key="1">
    <source>
        <dbReference type="ARBA" id="ARBA00001933"/>
    </source>
</evidence>
<sequence length="523" mass="56588">MATRTSGWNRRQWLATAAASTAAGAQADAAEMADVPQTGKLYEALGVRPFINARGTFTILTGSQSLPEVKQAMLEASRHYVHLDELMDAVGHRIAELTKAEWGIVTAGCAAAITHATSACIAGMDPEKMQRLPKLEGLKDQVVMPRYARNEYDHAARMLGVTMIEVETEEQLQAALGPRTAMVLILSCPAAEKGPLTVPVICRIAREKNVPVLVDAAAETMTIPNIHLNHGATMVAYSGGKCMRGPQAAGLLLGPKDLLQAAWLNSAPHHAFGRSLKVGKEEIMGMLAALEAWVRRDHDAEWKQWESWLETIRQEACRVDGVTSEILQPEDLSNHAPRLRLKWDAGQVGITGQEVAKALDRGEPRIIVAGSTGERPARMDSSVTIMPYMMNPEDAPIVAKALHAALAHPPKIEPAPVSTAAPSQVAGRWTVHLQFIRGEATHEIALEQDGGKLSGTHKTTWMSNPLRGDVSGAAVQFRSAHRYEGTVLNYVFEGKLEGGTLSGEVRMGEYGTARWTASRVQPA</sequence>
<accession>A0A7S7NUZ8</accession>
<organism evidence="4 5">
    <name type="scientific">Paludibaculum fermentans</name>
    <dbReference type="NCBI Taxonomy" id="1473598"/>
    <lineage>
        <taxon>Bacteria</taxon>
        <taxon>Pseudomonadati</taxon>
        <taxon>Acidobacteriota</taxon>
        <taxon>Terriglobia</taxon>
        <taxon>Bryobacterales</taxon>
        <taxon>Bryobacteraceae</taxon>
        <taxon>Paludibaculum</taxon>
    </lineage>
</organism>
<dbReference type="Pfam" id="PF00266">
    <property type="entry name" value="Aminotran_5"/>
    <property type="match status" value="1"/>
</dbReference>
<dbReference type="InterPro" id="IPR000192">
    <property type="entry name" value="Aminotrans_V_dom"/>
</dbReference>
<keyword evidence="4" id="KW-0808">Transferase</keyword>
<keyword evidence="4" id="KW-0032">Aminotransferase</keyword>
<evidence type="ECO:0000259" key="3">
    <source>
        <dbReference type="Pfam" id="PF00266"/>
    </source>
</evidence>
<dbReference type="InterPro" id="IPR015421">
    <property type="entry name" value="PyrdxlP-dep_Trfase_major"/>
</dbReference>
<dbReference type="PROSITE" id="PS51318">
    <property type="entry name" value="TAT"/>
    <property type="match status" value="1"/>
</dbReference>
<dbReference type="PANTHER" id="PTHR32328:SF0">
    <property type="entry name" value="L-SERYL-TRNA(SEC) SELENIUM TRANSFERASE"/>
    <property type="match status" value="1"/>
</dbReference>
<proteinExistence type="predicted"/>
<reference evidence="4 5" key="1">
    <citation type="submission" date="2020-10" db="EMBL/GenBank/DDBJ databases">
        <title>Complete genome sequence of Paludibaculum fermentans P105T, a facultatively anaerobic acidobacterium capable of dissimilatory Fe(III) reduction.</title>
        <authorList>
            <person name="Dedysh S.N."/>
            <person name="Beletsky A.V."/>
            <person name="Kulichevskaya I.S."/>
            <person name="Mardanov A.V."/>
            <person name="Ravin N.V."/>
        </authorList>
    </citation>
    <scope>NUCLEOTIDE SEQUENCE [LARGE SCALE GENOMIC DNA]</scope>
    <source>
        <strain evidence="4 5">P105</strain>
    </source>
</reference>
<protein>
    <submittedName>
        <fullName evidence="4">Aminotransferase class V-fold PLP-dependent enzyme</fullName>
    </submittedName>
</protein>
<dbReference type="SUPFAM" id="SSF53383">
    <property type="entry name" value="PLP-dependent transferases"/>
    <property type="match status" value="1"/>
</dbReference>
<dbReference type="Gene3D" id="3.40.640.10">
    <property type="entry name" value="Type I PLP-dependent aspartate aminotransferase-like (Major domain)"/>
    <property type="match status" value="1"/>
</dbReference>
<evidence type="ECO:0000256" key="2">
    <source>
        <dbReference type="ARBA" id="ARBA00022898"/>
    </source>
</evidence>
<keyword evidence="5" id="KW-1185">Reference proteome</keyword>
<dbReference type="PANTHER" id="PTHR32328">
    <property type="entry name" value="L-SERYL-TRNA(SEC) SELENIUM TRANSFERASE"/>
    <property type="match status" value="1"/>
</dbReference>
<keyword evidence="2" id="KW-0663">Pyridoxal phosphate</keyword>